<protein>
    <submittedName>
        <fullName evidence="2">Uncharacterized protein</fullName>
    </submittedName>
</protein>
<comment type="caution">
    <text evidence="2">The sequence shown here is derived from an EMBL/GenBank/DDBJ whole genome shotgun (WGS) entry which is preliminary data.</text>
</comment>
<feature type="transmembrane region" description="Helical" evidence="1">
    <location>
        <begin position="144"/>
        <end position="166"/>
    </location>
</feature>
<evidence type="ECO:0000313" key="2">
    <source>
        <dbReference type="EMBL" id="KAF9474947.1"/>
    </source>
</evidence>
<gene>
    <name evidence="2" type="ORF">BDN70DRAFT_924305</name>
</gene>
<dbReference type="AlphaFoldDB" id="A0A9P5YSD2"/>
<feature type="transmembrane region" description="Helical" evidence="1">
    <location>
        <begin position="226"/>
        <end position="246"/>
    </location>
</feature>
<keyword evidence="1" id="KW-0812">Transmembrane</keyword>
<dbReference type="OrthoDB" id="3226582at2759"/>
<keyword evidence="1" id="KW-1133">Transmembrane helix</keyword>
<dbReference type="Proteomes" id="UP000807469">
    <property type="component" value="Unassembled WGS sequence"/>
</dbReference>
<dbReference type="EMBL" id="MU155354">
    <property type="protein sequence ID" value="KAF9474947.1"/>
    <property type="molecule type" value="Genomic_DNA"/>
</dbReference>
<evidence type="ECO:0000313" key="3">
    <source>
        <dbReference type="Proteomes" id="UP000807469"/>
    </source>
</evidence>
<organism evidence="2 3">
    <name type="scientific">Pholiota conissans</name>
    <dbReference type="NCBI Taxonomy" id="109636"/>
    <lineage>
        <taxon>Eukaryota</taxon>
        <taxon>Fungi</taxon>
        <taxon>Dikarya</taxon>
        <taxon>Basidiomycota</taxon>
        <taxon>Agaricomycotina</taxon>
        <taxon>Agaricomycetes</taxon>
        <taxon>Agaricomycetidae</taxon>
        <taxon>Agaricales</taxon>
        <taxon>Agaricineae</taxon>
        <taxon>Strophariaceae</taxon>
        <taxon>Pholiota</taxon>
    </lineage>
</organism>
<feature type="transmembrane region" description="Helical" evidence="1">
    <location>
        <begin position="111"/>
        <end position="132"/>
    </location>
</feature>
<evidence type="ECO:0000256" key="1">
    <source>
        <dbReference type="SAM" id="Phobius"/>
    </source>
</evidence>
<feature type="transmembrane region" description="Helical" evidence="1">
    <location>
        <begin position="266"/>
        <end position="288"/>
    </location>
</feature>
<accession>A0A9P5YSD2</accession>
<feature type="transmembrane region" description="Helical" evidence="1">
    <location>
        <begin position="186"/>
        <end position="206"/>
    </location>
</feature>
<keyword evidence="1" id="KW-0472">Membrane</keyword>
<keyword evidence="3" id="KW-1185">Reference proteome</keyword>
<feature type="transmembrane region" description="Helical" evidence="1">
    <location>
        <begin position="35"/>
        <end position="57"/>
    </location>
</feature>
<feature type="transmembrane region" description="Helical" evidence="1">
    <location>
        <begin position="64"/>
        <end position="83"/>
    </location>
</feature>
<proteinExistence type="predicted"/>
<sequence length="354" mass="38671">MSDQNSTALHATIVQAGYTTSDEISLIATNLNVTIFQAFLMGIYTIIFGGTMYIYLTRQPSKRYVVPVSVSVLYICNIADFGLEWLSTKNQFVDNGTTRDTVFMAIDSTPLTIATIGSVLNVISFVLSDALLIWRCFNLWNNSFLVISVPLFLTFAEAALMFVQTIGSAIVPLTSESLQTIFNKVAVAGIVLSACTTIITTILIAYRIQSFLSTQEGVSSKRFRHIIDIVVQSGAVSSLSLLIFGISNIFNTEDTLLNVNAIIFDFWTNAFVFPLTGMSTTIMVARVATLSNSTTIPSTSTNMTGIWFEPRSTVRTGTGAQVSVALNAQDHYASDTMVGESKDEAPNEEKKNRI</sequence>
<reference evidence="2" key="1">
    <citation type="submission" date="2020-11" db="EMBL/GenBank/DDBJ databases">
        <authorList>
            <consortium name="DOE Joint Genome Institute"/>
            <person name="Ahrendt S."/>
            <person name="Riley R."/>
            <person name="Andreopoulos W."/>
            <person name="Labutti K."/>
            <person name="Pangilinan J."/>
            <person name="Ruiz-Duenas F.J."/>
            <person name="Barrasa J.M."/>
            <person name="Sanchez-Garcia M."/>
            <person name="Camarero S."/>
            <person name="Miyauchi S."/>
            <person name="Serrano A."/>
            <person name="Linde D."/>
            <person name="Babiker R."/>
            <person name="Drula E."/>
            <person name="Ayuso-Fernandez I."/>
            <person name="Pacheco R."/>
            <person name="Padilla G."/>
            <person name="Ferreira P."/>
            <person name="Barriuso J."/>
            <person name="Kellner H."/>
            <person name="Castanera R."/>
            <person name="Alfaro M."/>
            <person name="Ramirez L."/>
            <person name="Pisabarro A.G."/>
            <person name="Kuo A."/>
            <person name="Tritt A."/>
            <person name="Lipzen A."/>
            <person name="He G."/>
            <person name="Yan M."/>
            <person name="Ng V."/>
            <person name="Cullen D."/>
            <person name="Martin F."/>
            <person name="Rosso M.-N."/>
            <person name="Henrissat B."/>
            <person name="Hibbett D."/>
            <person name="Martinez A.T."/>
            <person name="Grigoriev I.V."/>
        </authorList>
    </citation>
    <scope>NUCLEOTIDE SEQUENCE</scope>
    <source>
        <strain evidence="2">CIRM-BRFM 674</strain>
    </source>
</reference>
<name>A0A9P5YSD2_9AGAR</name>